<keyword evidence="1" id="KW-1133">Transmembrane helix</keyword>
<dbReference type="PANTHER" id="PTHR11206">
    <property type="entry name" value="MULTIDRUG RESISTANCE PROTEIN"/>
    <property type="match status" value="1"/>
</dbReference>
<accession>A0AAP0S930</accession>
<comment type="caution">
    <text evidence="2">The sequence shown here is derived from an EMBL/GenBank/DDBJ whole genome shotgun (WGS) entry which is preliminary data.</text>
</comment>
<evidence type="ECO:0000313" key="2">
    <source>
        <dbReference type="EMBL" id="KAK9289369.1"/>
    </source>
</evidence>
<protein>
    <submittedName>
        <fullName evidence="2">Uncharacterized protein</fullName>
    </submittedName>
</protein>
<name>A0AAP0S930_LIQFO</name>
<feature type="transmembrane region" description="Helical" evidence="1">
    <location>
        <begin position="109"/>
        <end position="133"/>
    </location>
</feature>
<feature type="transmembrane region" description="Helical" evidence="1">
    <location>
        <begin position="139"/>
        <end position="160"/>
    </location>
</feature>
<gene>
    <name evidence="2" type="ORF">L1049_007524</name>
</gene>
<feature type="transmembrane region" description="Helical" evidence="1">
    <location>
        <begin position="67"/>
        <end position="88"/>
    </location>
</feature>
<keyword evidence="1" id="KW-0812">Transmembrane</keyword>
<dbReference type="Proteomes" id="UP001415857">
    <property type="component" value="Unassembled WGS sequence"/>
</dbReference>
<feature type="transmembrane region" description="Helical" evidence="1">
    <location>
        <begin position="34"/>
        <end position="55"/>
    </location>
</feature>
<reference evidence="2 3" key="1">
    <citation type="journal article" date="2024" name="Plant J.">
        <title>Genome sequences and population genomics reveal climatic adaptation and genomic divergence between two closely related sweetgum species.</title>
        <authorList>
            <person name="Xu W.Q."/>
            <person name="Ren C.Q."/>
            <person name="Zhang X.Y."/>
            <person name="Comes H.P."/>
            <person name="Liu X.H."/>
            <person name="Li Y.G."/>
            <person name="Kettle C.J."/>
            <person name="Jalonen R."/>
            <person name="Gaisberger H."/>
            <person name="Ma Y.Z."/>
            <person name="Qiu Y.X."/>
        </authorList>
    </citation>
    <scope>NUCLEOTIDE SEQUENCE [LARGE SCALE GENOMIC DNA]</scope>
    <source>
        <strain evidence="2">Hangzhou</strain>
    </source>
</reference>
<keyword evidence="3" id="KW-1185">Reference proteome</keyword>
<dbReference type="EMBL" id="JBBPBK010000002">
    <property type="protein sequence ID" value="KAK9289369.1"/>
    <property type="molecule type" value="Genomic_DNA"/>
</dbReference>
<organism evidence="2 3">
    <name type="scientific">Liquidambar formosana</name>
    <name type="common">Formosan gum</name>
    <dbReference type="NCBI Taxonomy" id="63359"/>
    <lineage>
        <taxon>Eukaryota</taxon>
        <taxon>Viridiplantae</taxon>
        <taxon>Streptophyta</taxon>
        <taxon>Embryophyta</taxon>
        <taxon>Tracheophyta</taxon>
        <taxon>Spermatophyta</taxon>
        <taxon>Magnoliopsida</taxon>
        <taxon>eudicotyledons</taxon>
        <taxon>Gunneridae</taxon>
        <taxon>Pentapetalae</taxon>
        <taxon>Saxifragales</taxon>
        <taxon>Altingiaceae</taxon>
        <taxon>Liquidambar</taxon>
    </lineage>
</organism>
<keyword evidence="1" id="KW-0472">Membrane</keyword>
<evidence type="ECO:0000256" key="1">
    <source>
        <dbReference type="SAM" id="Phobius"/>
    </source>
</evidence>
<dbReference type="AlphaFoldDB" id="A0AAP0S930"/>
<sequence>MEGEMSENLLSKAVGTEGDVVGLKEKIWNESKKLWVVAGPAIFTRFSTFGVNVISQAFIGQIGSTELAAYALVFTVFIRFANGILVAHRLVVSVRLLNGVAVGAGWQSIVAYVNIACYYLVGIPIGVVLGYVFNMQVKGVWIGMLFGVLVQTVVLVIITYRTDWDKQVSIAQKRTKKWFVADIEEPNPNEQDV</sequence>
<proteinExistence type="predicted"/>
<evidence type="ECO:0000313" key="3">
    <source>
        <dbReference type="Proteomes" id="UP001415857"/>
    </source>
</evidence>